<dbReference type="WBParaSite" id="SMRG1_56550.1">
    <property type="protein sequence ID" value="SMRG1_56550.1"/>
    <property type="gene ID" value="SMRG1_56550"/>
</dbReference>
<organism evidence="1 2">
    <name type="scientific">Schistosoma margrebowiei</name>
    <dbReference type="NCBI Taxonomy" id="48269"/>
    <lineage>
        <taxon>Eukaryota</taxon>
        <taxon>Metazoa</taxon>
        <taxon>Spiralia</taxon>
        <taxon>Lophotrochozoa</taxon>
        <taxon>Platyhelminthes</taxon>
        <taxon>Trematoda</taxon>
        <taxon>Digenea</taxon>
        <taxon>Strigeidida</taxon>
        <taxon>Schistosomatoidea</taxon>
        <taxon>Schistosomatidae</taxon>
        <taxon>Schistosoma</taxon>
    </lineage>
</organism>
<dbReference type="AlphaFoldDB" id="A0AA85A064"/>
<reference evidence="2" key="1">
    <citation type="submission" date="2023-11" db="UniProtKB">
        <authorList>
            <consortium name="WormBaseParasite"/>
        </authorList>
    </citation>
    <scope>IDENTIFICATION</scope>
</reference>
<evidence type="ECO:0000313" key="2">
    <source>
        <dbReference type="WBParaSite" id="SMRG1_56550.1"/>
    </source>
</evidence>
<dbReference type="Proteomes" id="UP000050790">
    <property type="component" value="Unassembled WGS sequence"/>
</dbReference>
<protein>
    <submittedName>
        <fullName evidence="2">Uncharacterized protein</fullName>
    </submittedName>
</protein>
<sequence>MSYFPKYLGTVDGRESLLSLFKYSHMAAWIQPLPGKSYSLPSCGITVVYEIERMKKRTSSALTELMDTVLIYNNSTLHTISIYECDLTAI</sequence>
<proteinExistence type="predicted"/>
<evidence type="ECO:0000313" key="1">
    <source>
        <dbReference type="Proteomes" id="UP000050790"/>
    </source>
</evidence>
<accession>A0AA85A064</accession>
<name>A0AA85A064_9TREM</name>